<protein>
    <submittedName>
        <fullName evidence="2">Uncharacterized protein</fullName>
    </submittedName>
</protein>
<name>A0A2T1BZ86_9CYAN</name>
<dbReference type="RefSeq" id="WP_106290294.1">
    <property type="nucleotide sequence ID" value="NZ_CAWNTC010000147.1"/>
</dbReference>
<dbReference type="PROSITE" id="PS50005">
    <property type="entry name" value="TPR"/>
    <property type="match status" value="1"/>
</dbReference>
<reference evidence="2 3" key="1">
    <citation type="submission" date="2018-02" db="EMBL/GenBank/DDBJ databases">
        <authorList>
            <person name="Cohen D.B."/>
            <person name="Kent A.D."/>
        </authorList>
    </citation>
    <scope>NUCLEOTIDE SEQUENCE [LARGE SCALE GENOMIC DNA]</scope>
    <source>
        <strain evidence="2 3">CCAP 1448/3</strain>
    </source>
</reference>
<keyword evidence="3" id="KW-1185">Reference proteome</keyword>
<keyword evidence="1" id="KW-0802">TPR repeat</keyword>
<sequence>MTDPVTSLFDQAVERYQQGESPDLLVPVFQEICQKAPKNSPAWTCLAWLYLLNNQPTLAVKAAQKAVKLNPTDAQSRVNLALALLETKASGVREHIEFADKLIMIDEETKQEIQNNIADGFKRKPDWSALQKVKDWLF</sequence>
<dbReference type="AlphaFoldDB" id="A0A2T1BZ86"/>
<comment type="caution">
    <text evidence="2">The sequence shown here is derived from an EMBL/GenBank/DDBJ whole genome shotgun (WGS) entry which is preliminary data.</text>
</comment>
<evidence type="ECO:0000256" key="1">
    <source>
        <dbReference type="PROSITE-ProRule" id="PRU00339"/>
    </source>
</evidence>
<accession>A0A2T1BZ86</accession>
<dbReference type="SUPFAM" id="SSF48452">
    <property type="entry name" value="TPR-like"/>
    <property type="match status" value="1"/>
</dbReference>
<dbReference type="SMART" id="SM00028">
    <property type="entry name" value="TPR"/>
    <property type="match status" value="1"/>
</dbReference>
<proteinExistence type="predicted"/>
<dbReference type="OrthoDB" id="423802at2"/>
<evidence type="ECO:0000313" key="2">
    <source>
        <dbReference type="EMBL" id="PSB01311.1"/>
    </source>
</evidence>
<evidence type="ECO:0000313" key="3">
    <source>
        <dbReference type="Proteomes" id="UP000238762"/>
    </source>
</evidence>
<dbReference type="Proteomes" id="UP000238762">
    <property type="component" value="Unassembled WGS sequence"/>
</dbReference>
<feature type="repeat" description="TPR" evidence="1">
    <location>
        <begin position="40"/>
        <end position="73"/>
    </location>
</feature>
<organism evidence="2 3">
    <name type="scientific">Merismopedia glauca CCAP 1448/3</name>
    <dbReference type="NCBI Taxonomy" id="1296344"/>
    <lineage>
        <taxon>Bacteria</taxon>
        <taxon>Bacillati</taxon>
        <taxon>Cyanobacteriota</taxon>
        <taxon>Cyanophyceae</taxon>
        <taxon>Synechococcales</taxon>
        <taxon>Merismopediaceae</taxon>
        <taxon>Merismopedia</taxon>
    </lineage>
</organism>
<reference evidence="2 3" key="2">
    <citation type="submission" date="2018-03" db="EMBL/GenBank/DDBJ databases">
        <title>The ancient ancestry and fast evolution of plastids.</title>
        <authorList>
            <person name="Moore K.R."/>
            <person name="Magnabosco C."/>
            <person name="Momper L."/>
            <person name="Gold D.A."/>
            <person name="Bosak T."/>
            <person name="Fournier G.P."/>
        </authorList>
    </citation>
    <scope>NUCLEOTIDE SEQUENCE [LARGE SCALE GENOMIC DNA]</scope>
    <source>
        <strain evidence="2 3">CCAP 1448/3</strain>
    </source>
</reference>
<dbReference type="InterPro" id="IPR019734">
    <property type="entry name" value="TPR_rpt"/>
</dbReference>
<gene>
    <name evidence="2" type="ORF">C7B64_18975</name>
</gene>
<dbReference type="Pfam" id="PF13431">
    <property type="entry name" value="TPR_17"/>
    <property type="match status" value="1"/>
</dbReference>
<dbReference type="Gene3D" id="1.25.40.10">
    <property type="entry name" value="Tetratricopeptide repeat domain"/>
    <property type="match status" value="1"/>
</dbReference>
<dbReference type="EMBL" id="PVWJ01000115">
    <property type="protein sequence ID" value="PSB01311.1"/>
    <property type="molecule type" value="Genomic_DNA"/>
</dbReference>
<dbReference type="InterPro" id="IPR011990">
    <property type="entry name" value="TPR-like_helical_dom_sf"/>
</dbReference>